<dbReference type="GO" id="GO:0016020">
    <property type="term" value="C:membrane"/>
    <property type="evidence" value="ECO:0007669"/>
    <property type="project" value="UniProtKB-SubCell"/>
</dbReference>
<dbReference type="InterPro" id="IPR036869">
    <property type="entry name" value="J_dom_sf"/>
</dbReference>
<evidence type="ECO:0000313" key="10">
    <source>
        <dbReference type="Proteomes" id="UP000295678"/>
    </source>
</evidence>
<dbReference type="PANTHER" id="PTHR12763">
    <property type="match status" value="1"/>
</dbReference>
<evidence type="ECO:0000256" key="7">
    <source>
        <dbReference type="SAM" id="Phobius"/>
    </source>
</evidence>
<evidence type="ECO:0000256" key="4">
    <source>
        <dbReference type="ARBA" id="ARBA00023136"/>
    </source>
</evidence>
<protein>
    <submittedName>
        <fullName evidence="9">DnaJ-like protein</fullName>
    </submittedName>
</protein>
<dbReference type="PROSITE" id="PS50076">
    <property type="entry name" value="DNAJ_2"/>
    <property type="match status" value="1"/>
</dbReference>
<evidence type="ECO:0000256" key="1">
    <source>
        <dbReference type="ARBA" id="ARBA00004167"/>
    </source>
</evidence>
<dbReference type="Pfam" id="PF00226">
    <property type="entry name" value="DnaJ"/>
    <property type="match status" value="1"/>
</dbReference>
<keyword evidence="10" id="KW-1185">Reference proteome</keyword>
<evidence type="ECO:0000256" key="5">
    <source>
        <dbReference type="ARBA" id="ARBA00038105"/>
    </source>
</evidence>
<keyword evidence="3 7" id="KW-1133">Transmembrane helix</keyword>
<evidence type="ECO:0000256" key="3">
    <source>
        <dbReference type="ARBA" id="ARBA00022989"/>
    </source>
</evidence>
<organism evidence="9 10">
    <name type="scientific">Tepidamorphus gemmatus</name>
    <dbReference type="NCBI Taxonomy" id="747076"/>
    <lineage>
        <taxon>Bacteria</taxon>
        <taxon>Pseudomonadati</taxon>
        <taxon>Pseudomonadota</taxon>
        <taxon>Alphaproteobacteria</taxon>
        <taxon>Hyphomicrobiales</taxon>
        <taxon>Tepidamorphaceae</taxon>
        <taxon>Tepidamorphus</taxon>
    </lineage>
</organism>
<accession>A0A4R3MHM5</accession>
<dbReference type="OrthoDB" id="9811070at2"/>
<feature type="domain" description="J" evidence="8">
    <location>
        <begin position="183"/>
        <end position="236"/>
    </location>
</feature>
<dbReference type="AlphaFoldDB" id="A0A4R3MHM5"/>
<evidence type="ECO:0000256" key="2">
    <source>
        <dbReference type="ARBA" id="ARBA00022692"/>
    </source>
</evidence>
<feature type="region of interest" description="Disordered" evidence="6">
    <location>
        <begin position="157"/>
        <end position="178"/>
    </location>
</feature>
<dbReference type="PANTHER" id="PTHR12763:SF28">
    <property type="entry name" value="GEO10507P1-RELATED"/>
    <property type="match status" value="1"/>
</dbReference>
<sequence>MGAVILGVIGLLIVILLVRGFVSANPARLARGIRMAGGIVALAGALVLAFLGRWALALPLAALGLSLLGMGRGMMGSYGGHADPSPGQTSKVRSPWLEMTLDHDSGELDGTVLRGLHAGCSLSSLDEQALLDLLAELDDDRSRQLLEVYLDRRAPGWREDGEPDAGAGQGGPVRDDGPMTAEQAYQILGVPPGAEEAVIRRAHRELMLKLHPDRGGSTYLAAKINEAKEFLLRKHR</sequence>
<dbReference type="FunFam" id="1.10.287.110:FF:000001">
    <property type="entry name" value="Import inner membrane translocase subunit tim14"/>
    <property type="match status" value="1"/>
</dbReference>
<dbReference type="Gene3D" id="1.10.287.110">
    <property type="entry name" value="DnaJ domain"/>
    <property type="match status" value="1"/>
</dbReference>
<dbReference type="InterPro" id="IPR001623">
    <property type="entry name" value="DnaJ_domain"/>
</dbReference>
<reference evidence="9 10" key="1">
    <citation type="submission" date="2019-03" db="EMBL/GenBank/DDBJ databases">
        <title>Genomic Encyclopedia of Type Strains, Phase IV (KMG-IV): sequencing the most valuable type-strain genomes for metagenomic binning, comparative biology and taxonomic classification.</title>
        <authorList>
            <person name="Goeker M."/>
        </authorList>
    </citation>
    <scope>NUCLEOTIDE SEQUENCE [LARGE SCALE GENOMIC DNA]</scope>
    <source>
        <strain evidence="9 10">DSM 19345</strain>
    </source>
</reference>
<dbReference type="EMBL" id="SMAK01000002">
    <property type="protein sequence ID" value="TCT12737.1"/>
    <property type="molecule type" value="Genomic_DNA"/>
</dbReference>
<keyword evidence="2 7" id="KW-0812">Transmembrane</keyword>
<evidence type="ECO:0000256" key="6">
    <source>
        <dbReference type="SAM" id="MobiDB-lite"/>
    </source>
</evidence>
<dbReference type="SUPFAM" id="SSF46565">
    <property type="entry name" value="Chaperone J-domain"/>
    <property type="match status" value="1"/>
</dbReference>
<feature type="transmembrane region" description="Helical" evidence="7">
    <location>
        <begin position="40"/>
        <end position="68"/>
    </location>
</feature>
<evidence type="ECO:0000259" key="8">
    <source>
        <dbReference type="PROSITE" id="PS50076"/>
    </source>
</evidence>
<keyword evidence="4 7" id="KW-0472">Membrane</keyword>
<dbReference type="SMART" id="SM00271">
    <property type="entry name" value="DnaJ"/>
    <property type="match status" value="1"/>
</dbReference>
<comment type="caution">
    <text evidence="9">The sequence shown here is derived from an EMBL/GenBank/DDBJ whole genome shotgun (WGS) entry which is preliminary data.</text>
</comment>
<evidence type="ECO:0000313" key="9">
    <source>
        <dbReference type="EMBL" id="TCT12737.1"/>
    </source>
</evidence>
<proteinExistence type="inferred from homology"/>
<comment type="subcellular location">
    <subcellularLocation>
        <location evidence="1">Membrane</location>
        <topology evidence="1">Single-pass membrane protein</topology>
    </subcellularLocation>
</comment>
<gene>
    <name evidence="9" type="ORF">EDC22_102423</name>
</gene>
<dbReference type="Proteomes" id="UP000295678">
    <property type="component" value="Unassembled WGS sequence"/>
</dbReference>
<dbReference type="RefSeq" id="WP_132805498.1">
    <property type="nucleotide sequence ID" value="NZ_SMAK01000002.1"/>
</dbReference>
<comment type="similarity">
    <text evidence="5">Belongs to the TIM14 family.</text>
</comment>
<name>A0A4R3MHM5_9HYPH</name>
<dbReference type="CDD" id="cd06257">
    <property type="entry name" value="DnaJ"/>
    <property type="match status" value="1"/>
</dbReference>